<comment type="caution">
    <text evidence="1">The sequence shown here is derived from an EMBL/GenBank/DDBJ whole genome shotgun (WGS) entry which is preliminary data.</text>
</comment>
<gene>
    <name evidence="1" type="ORF">Taro_039761</name>
</gene>
<organism evidence="1 2">
    <name type="scientific">Colocasia esculenta</name>
    <name type="common">Wild taro</name>
    <name type="synonym">Arum esculentum</name>
    <dbReference type="NCBI Taxonomy" id="4460"/>
    <lineage>
        <taxon>Eukaryota</taxon>
        <taxon>Viridiplantae</taxon>
        <taxon>Streptophyta</taxon>
        <taxon>Embryophyta</taxon>
        <taxon>Tracheophyta</taxon>
        <taxon>Spermatophyta</taxon>
        <taxon>Magnoliopsida</taxon>
        <taxon>Liliopsida</taxon>
        <taxon>Araceae</taxon>
        <taxon>Aroideae</taxon>
        <taxon>Colocasieae</taxon>
        <taxon>Colocasia</taxon>
    </lineage>
</organism>
<name>A0A843WSF4_COLES</name>
<protein>
    <submittedName>
        <fullName evidence="1">Uncharacterized protein</fullName>
    </submittedName>
</protein>
<dbReference type="EMBL" id="NMUH01003744">
    <property type="protein sequence ID" value="MQM06924.1"/>
    <property type="molecule type" value="Genomic_DNA"/>
</dbReference>
<keyword evidence="2" id="KW-1185">Reference proteome</keyword>
<evidence type="ECO:0000313" key="2">
    <source>
        <dbReference type="Proteomes" id="UP000652761"/>
    </source>
</evidence>
<accession>A0A843WSF4</accession>
<dbReference type="Proteomes" id="UP000652761">
    <property type="component" value="Unassembled WGS sequence"/>
</dbReference>
<proteinExistence type="predicted"/>
<dbReference type="AlphaFoldDB" id="A0A843WSF4"/>
<evidence type="ECO:0000313" key="1">
    <source>
        <dbReference type="EMBL" id="MQM06924.1"/>
    </source>
</evidence>
<sequence>MLCSARGEVLHGFPGDFRRGSLWNGVFSPREARVKRKKRRRIAVLRVLRGGSTTPTVVTSLVRCPRFFVNQTVSSGLVSVLVLYRRGSTTPTVVTSLVGCPRFSVSQTVSSGLVPVLVLYRRVTGVTNQSTWLECGGLYFSSYM</sequence>
<reference evidence="1" key="1">
    <citation type="submission" date="2017-07" db="EMBL/GenBank/DDBJ databases">
        <title>Taro Niue Genome Assembly and Annotation.</title>
        <authorList>
            <person name="Atibalentja N."/>
            <person name="Keating K."/>
            <person name="Fields C.J."/>
        </authorList>
    </citation>
    <scope>NUCLEOTIDE SEQUENCE</scope>
    <source>
        <strain evidence="1">Niue_2</strain>
        <tissue evidence="1">Leaf</tissue>
    </source>
</reference>